<keyword evidence="2" id="KW-0813">Transport</keyword>
<gene>
    <name evidence="9" type="ORF">VSA01S_05840</name>
</gene>
<feature type="transmembrane region" description="Helical" evidence="7">
    <location>
        <begin position="303"/>
        <end position="324"/>
    </location>
</feature>
<dbReference type="Gene3D" id="1.10.3720.10">
    <property type="entry name" value="MetI-like"/>
    <property type="match status" value="2"/>
</dbReference>
<feature type="transmembrane region" description="Helical" evidence="7">
    <location>
        <begin position="149"/>
        <end position="173"/>
    </location>
</feature>
<feature type="domain" description="ABC transmembrane type-1" evidence="8">
    <location>
        <begin position="353"/>
        <end position="538"/>
    </location>
</feature>
<evidence type="ECO:0000256" key="3">
    <source>
        <dbReference type="ARBA" id="ARBA00022475"/>
    </source>
</evidence>
<feature type="transmembrane region" description="Helical" evidence="7">
    <location>
        <begin position="470"/>
        <end position="491"/>
    </location>
</feature>
<keyword evidence="5 7" id="KW-1133">Transmembrane helix</keyword>
<dbReference type="AlphaFoldDB" id="A0A511QDG6"/>
<dbReference type="InterPro" id="IPR035906">
    <property type="entry name" value="MetI-like_sf"/>
</dbReference>
<dbReference type="SUPFAM" id="SSF161098">
    <property type="entry name" value="MetI-like"/>
    <property type="match status" value="2"/>
</dbReference>
<keyword evidence="6 7" id="KW-0472">Membrane</keyword>
<name>A0A511QDG6_9VIBR</name>
<evidence type="ECO:0000259" key="8">
    <source>
        <dbReference type="PROSITE" id="PS50928"/>
    </source>
</evidence>
<dbReference type="RefSeq" id="WP_039980332.1">
    <property type="nucleotide sequence ID" value="NZ_BAOJ01000031.1"/>
</dbReference>
<evidence type="ECO:0000256" key="4">
    <source>
        <dbReference type="ARBA" id="ARBA00022692"/>
    </source>
</evidence>
<comment type="caution">
    <text evidence="9">The sequence shown here is derived from an EMBL/GenBank/DDBJ whole genome shotgun (WGS) entry which is preliminary data.</text>
</comment>
<evidence type="ECO:0000256" key="5">
    <source>
        <dbReference type="ARBA" id="ARBA00022989"/>
    </source>
</evidence>
<dbReference type="PROSITE" id="PS50928">
    <property type="entry name" value="ABC_TM1"/>
    <property type="match status" value="2"/>
</dbReference>
<dbReference type="CDD" id="cd06261">
    <property type="entry name" value="TM_PBP2"/>
    <property type="match status" value="1"/>
</dbReference>
<feature type="transmembrane region" description="Helical" evidence="7">
    <location>
        <begin position="54"/>
        <end position="80"/>
    </location>
</feature>
<feature type="transmembrane region" description="Helical" evidence="7">
    <location>
        <begin position="389"/>
        <end position="412"/>
    </location>
</feature>
<dbReference type="OrthoDB" id="7852521at2"/>
<reference evidence="9 10" key="1">
    <citation type="submission" date="2019-07" db="EMBL/GenBank/DDBJ databases">
        <title>Whole genome shotgun sequence of Vibrio sagamiensis NBRC 104589.</title>
        <authorList>
            <person name="Hosoyama A."/>
            <person name="Uohara A."/>
            <person name="Ohji S."/>
            <person name="Ichikawa N."/>
        </authorList>
    </citation>
    <scope>NUCLEOTIDE SEQUENCE [LARGE SCALE GENOMIC DNA]</scope>
    <source>
        <strain evidence="9 10">NBRC 104589</strain>
    </source>
</reference>
<evidence type="ECO:0000256" key="6">
    <source>
        <dbReference type="ARBA" id="ARBA00023136"/>
    </source>
</evidence>
<dbReference type="GO" id="GO:0055085">
    <property type="term" value="P:transmembrane transport"/>
    <property type="evidence" value="ECO:0007669"/>
    <property type="project" value="InterPro"/>
</dbReference>
<feature type="domain" description="ABC transmembrane type-1" evidence="8">
    <location>
        <begin position="54"/>
        <end position="274"/>
    </location>
</feature>
<evidence type="ECO:0000256" key="2">
    <source>
        <dbReference type="ARBA" id="ARBA00022448"/>
    </source>
</evidence>
<evidence type="ECO:0000313" key="9">
    <source>
        <dbReference type="EMBL" id="GEM74472.1"/>
    </source>
</evidence>
<dbReference type="Proteomes" id="UP000321922">
    <property type="component" value="Unassembled WGS sequence"/>
</dbReference>
<evidence type="ECO:0000313" key="10">
    <source>
        <dbReference type="Proteomes" id="UP000321922"/>
    </source>
</evidence>
<feature type="transmembrane region" description="Helical" evidence="7">
    <location>
        <begin position="250"/>
        <end position="274"/>
    </location>
</feature>
<feature type="transmembrane region" description="Helical" evidence="7">
    <location>
        <begin position="210"/>
        <end position="230"/>
    </location>
</feature>
<feature type="transmembrane region" description="Helical" evidence="7">
    <location>
        <begin position="357"/>
        <end position="377"/>
    </location>
</feature>
<evidence type="ECO:0000256" key="7">
    <source>
        <dbReference type="SAM" id="Phobius"/>
    </source>
</evidence>
<comment type="subcellular location">
    <subcellularLocation>
        <location evidence="1">Cell membrane</location>
        <topology evidence="1">Multi-pass membrane protein</topology>
    </subcellularLocation>
</comment>
<keyword evidence="3" id="KW-1003">Cell membrane</keyword>
<feature type="transmembrane region" description="Helical" evidence="7">
    <location>
        <begin position="7"/>
        <end position="34"/>
    </location>
</feature>
<keyword evidence="10" id="KW-1185">Reference proteome</keyword>
<accession>A0A511QDG6</accession>
<dbReference type="PANTHER" id="PTHR30183:SF6">
    <property type="entry name" value="INNER MEMBRANE ABC TRANSPORTER PERMEASE PROTEIN YNJC"/>
    <property type="match status" value="1"/>
</dbReference>
<proteinExistence type="predicted"/>
<protein>
    <submittedName>
        <fullName evidence="9">ABC transporter permease</fullName>
    </submittedName>
</protein>
<evidence type="ECO:0000256" key="1">
    <source>
        <dbReference type="ARBA" id="ARBA00004651"/>
    </source>
</evidence>
<sequence length="558" mass="63824">MLILFYLLFIIVCLLPLIPGIVGIILSSFSYIPLLGFDHFSLEGFFRVFDWQGIWTSISLTTYTALLSTYLACLLTFFILQTAWDHKVWRIIERTLAPLLAMPHVAFSIGFAFLFAPTGMAARFFFTWFGYDPNAQADPSLALLVKDPYGLGLIIMLALKEVPFLLMMSIPILQQLKVKETQRICFSMGYSKTATWFKCLLPQWFLKMRFPLMAVITYGASVVDVALVIGPTHPTTLSVLVWQWFNDPDLLLLPRAAAGAMILLIIISLLIVLMRFIEHIAIHKCQYWQFSGRYQLPLPGRSFFFLITLITICIAVLIVIWSFAQRWRFPDLLPSRYSIQFWQDEWISIVSTLENSLLLAMISASIALFLGVIAHEYRLRHRRHIPSYLIALPMLLPQLSILLGMQVVTLYFDNNAHFFWVAWAHVFFAFPFVYLSLDGPWRSFDQNLTRVALSLGKSPLQAWFKVKLPILFPALTFAWVVGASVSLAQYLPTLILGAGRISTITTEAVALSSGFDRRITAIYAIWQTLLPLVFFSSAFVLSRLSFKYHRLHLRNNNQ</sequence>
<dbReference type="InterPro" id="IPR000515">
    <property type="entry name" value="MetI-like"/>
</dbReference>
<keyword evidence="4 7" id="KW-0812">Transmembrane</keyword>
<feature type="transmembrane region" description="Helical" evidence="7">
    <location>
        <begin position="521"/>
        <end position="541"/>
    </location>
</feature>
<organism evidence="9 10">
    <name type="scientific">Vibrio sagamiensis NBRC 104589</name>
    <dbReference type="NCBI Taxonomy" id="1219064"/>
    <lineage>
        <taxon>Bacteria</taxon>
        <taxon>Pseudomonadati</taxon>
        <taxon>Pseudomonadota</taxon>
        <taxon>Gammaproteobacteria</taxon>
        <taxon>Vibrionales</taxon>
        <taxon>Vibrionaceae</taxon>
        <taxon>Vibrio</taxon>
    </lineage>
</organism>
<dbReference type="PANTHER" id="PTHR30183">
    <property type="entry name" value="MOLYBDENUM TRANSPORT SYSTEM PERMEASE PROTEIN MODB"/>
    <property type="match status" value="1"/>
</dbReference>
<dbReference type="GO" id="GO:0005886">
    <property type="term" value="C:plasma membrane"/>
    <property type="evidence" value="ECO:0007669"/>
    <property type="project" value="UniProtKB-SubCell"/>
</dbReference>
<dbReference type="EMBL" id="BJXJ01000004">
    <property type="protein sequence ID" value="GEM74472.1"/>
    <property type="molecule type" value="Genomic_DNA"/>
</dbReference>
<feature type="transmembrane region" description="Helical" evidence="7">
    <location>
        <begin position="418"/>
        <end position="437"/>
    </location>
</feature>
<feature type="transmembrane region" description="Helical" evidence="7">
    <location>
        <begin position="101"/>
        <end position="129"/>
    </location>
</feature>